<comment type="cofactor">
    <cofactor evidence="1">
        <name>Zn(2+)</name>
        <dbReference type="ChEBI" id="CHEBI:29105"/>
    </cofactor>
</comment>
<evidence type="ECO:0000256" key="3">
    <source>
        <dbReference type="PROSITE-ProRule" id="PRU01379"/>
    </source>
</evidence>
<dbReference type="PROSITE" id="PS52035">
    <property type="entry name" value="PEPTIDASE_M14"/>
    <property type="match status" value="1"/>
</dbReference>
<dbReference type="GO" id="GO:0005615">
    <property type="term" value="C:extracellular space"/>
    <property type="evidence" value="ECO:0007669"/>
    <property type="project" value="TreeGrafter"/>
</dbReference>
<organism evidence="6">
    <name type="scientific">Acromyrmex echinatior</name>
    <name type="common">Panamanian leafcutter ant</name>
    <name type="synonym">Acromyrmex octospinosus echinatior</name>
    <dbReference type="NCBI Taxonomy" id="103372"/>
    <lineage>
        <taxon>Eukaryota</taxon>
        <taxon>Metazoa</taxon>
        <taxon>Ecdysozoa</taxon>
        <taxon>Arthropoda</taxon>
        <taxon>Hexapoda</taxon>
        <taxon>Insecta</taxon>
        <taxon>Pterygota</taxon>
        <taxon>Neoptera</taxon>
        <taxon>Endopterygota</taxon>
        <taxon>Hymenoptera</taxon>
        <taxon>Apocrita</taxon>
        <taxon>Aculeata</taxon>
        <taxon>Formicoidea</taxon>
        <taxon>Formicidae</taxon>
        <taxon>Myrmicinae</taxon>
        <taxon>Acromyrmex</taxon>
    </lineage>
</organism>
<evidence type="ECO:0000313" key="5">
    <source>
        <dbReference type="EMBL" id="EGI57123.1"/>
    </source>
</evidence>
<dbReference type="Proteomes" id="UP000007755">
    <property type="component" value="Unassembled WGS sequence"/>
</dbReference>
<keyword evidence="5" id="KW-0645">Protease</keyword>
<proteinExistence type="inferred from homology"/>
<name>F4X8V0_ACREC</name>
<dbReference type="OrthoDB" id="3626597at2759"/>
<accession>F4X8V0</accession>
<reference evidence="5" key="1">
    <citation type="submission" date="2011-02" db="EMBL/GenBank/DDBJ databases">
        <title>The genome of the leaf-cutting ant Acromyrmex echinatior suggests key adaptations to social evolution and fungus farming.</title>
        <authorList>
            <person name="Nygaard S."/>
            <person name="Zhang G."/>
        </authorList>
    </citation>
    <scope>NUCLEOTIDE SEQUENCE</scope>
</reference>
<feature type="active site" description="Proton donor/acceptor" evidence="3">
    <location>
        <position position="42"/>
    </location>
</feature>
<dbReference type="PANTHER" id="PTHR11705:SF153">
    <property type="entry name" value="ZINC CARBOXYPEPTIDASE A 1-LIKE PROTEIN"/>
    <property type="match status" value="1"/>
</dbReference>
<evidence type="ECO:0000313" key="6">
    <source>
        <dbReference type="Proteomes" id="UP000007755"/>
    </source>
</evidence>
<gene>
    <name evidence="5" type="ORF">G5I_14840</name>
</gene>
<dbReference type="GO" id="GO:0004181">
    <property type="term" value="F:metallocarboxypeptidase activity"/>
    <property type="evidence" value="ECO:0007669"/>
    <property type="project" value="InterPro"/>
</dbReference>
<sequence length="105" mass="12121">MKAITALATRYGTDYEVGNVASGNTVDWIKGIYNKSIVYTYELRDIDQYGFLLPPEQIIPTGEETLDSIIAMIKETKTKKYGYEFDTMRCYNFHYVSSDMYINTI</sequence>
<dbReference type="GO" id="GO:0008270">
    <property type="term" value="F:zinc ion binding"/>
    <property type="evidence" value="ECO:0007669"/>
    <property type="project" value="InterPro"/>
</dbReference>
<evidence type="ECO:0000256" key="1">
    <source>
        <dbReference type="ARBA" id="ARBA00001947"/>
    </source>
</evidence>
<comment type="similarity">
    <text evidence="2 3">Belongs to the peptidase M14 family.</text>
</comment>
<dbReference type="InParanoid" id="F4X8V0"/>
<dbReference type="EMBL" id="GL888935">
    <property type="protein sequence ID" value="EGI57123.1"/>
    <property type="molecule type" value="Genomic_DNA"/>
</dbReference>
<dbReference type="Pfam" id="PF00246">
    <property type="entry name" value="Peptidase_M14"/>
    <property type="match status" value="1"/>
</dbReference>
<dbReference type="STRING" id="103372.F4X8V0"/>
<keyword evidence="5" id="KW-0121">Carboxypeptidase</keyword>
<protein>
    <submittedName>
        <fullName evidence="5">Zinc carboxypeptidase A 1</fullName>
    </submittedName>
</protein>
<keyword evidence="6" id="KW-1185">Reference proteome</keyword>
<dbReference type="AlphaFoldDB" id="F4X8V0"/>
<dbReference type="Gene3D" id="3.40.630.10">
    <property type="entry name" value="Zn peptidases"/>
    <property type="match status" value="1"/>
</dbReference>
<evidence type="ECO:0000259" key="4">
    <source>
        <dbReference type="PROSITE" id="PS52035"/>
    </source>
</evidence>
<dbReference type="SUPFAM" id="SSF53187">
    <property type="entry name" value="Zn-dependent exopeptidases"/>
    <property type="match status" value="1"/>
</dbReference>
<dbReference type="eggNOG" id="KOG2650">
    <property type="taxonomic scope" value="Eukaryota"/>
</dbReference>
<keyword evidence="5" id="KW-0378">Hydrolase</keyword>
<dbReference type="InterPro" id="IPR000834">
    <property type="entry name" value="Peptidase_M14"/>
</dbReference>
<dbReference type="PANTHER" id="PTHR11705">
    <property type="entry name" value="PROTEASE FAMILY M14 CARBOXYPEPTIDASE A,B"/>
    <property type="match status" value="1"/>
</dbReference>
<evidence type="ECO:0000256" key="2">
    <source>
        <dbReference type="ARBA" id="ARBA00005988"/>
    </source>
</evidence>
<dbReference type="GO" id="GO:0006508">
    <property type="term" value="P:proteolysis"/>
    <property type="evidence" value="ECO:0007669"/>
    <property type="project" value="InterPro"/>
</dbReference>
<feature type="domain" description="Peptidase M14" evidence="4">
    <location>
        <begin position="1"/>
        <end position="76"/>
    </location>
</feature>